<dbReference type="GeneID" id="113109195"/>
<evidence type="ECO:0000256" key="4">
    <source>
        <dbReference type="ARBA" id="ARBA00022833"/>
    </source>
</evidence>
<evidence type="ECO:0000256" key="2">
    <source>
        <dbReference type="ARBA" id="ARBA00022723"/>
    </source>
</evidence>
<gene>
    <name evidence="8" type="primary">LOC113109195</name>
</gene>
<keyword evidence="7" id="KW-1185">Reference proteome</keyword>
<dbReference type="GO" id="GO:0046983">
    <property type="term" value="F:protein dimerization activity"/>
    <property type="evidence" value="ECO:0007669"/>
    <property type="project" value="InterPro"/>
</dbReference>
<reference evidence="8" key="1">
    <citation type="submission" date="2025-08" db="UniProtKB">
        <authorList>
            <consortium name="RefSeq"/>
        </authorList>
    </citation>
    <scope>IDENTIFICATION</scope>
    <source>
        <strain evidence="8">Wakin</strain>
        <tissue evidence="8">Muscle</tissue>
    </source>
</reference>
<comment type="subcellular location">
    <subcellularLocation>
        <location evidence="1">Nucleus</location>
    </subcellularLocation>
</comment>
<dbReference type="KEGG" id="caua:113109195"/>
<dbReference type="InterPro" id="IPR012337">
    <property type="entry name" value="RNaseH-like_sf"/>
</dbReference>
<evidence type="ECO:0000313" key="7">
    <source>
        <dbReference type="Proteomes" id="UP000515129"/>
    </source>
</evidence>
<sequence>MEFICLDHQPLSVVEDEGFQRLMSYLDSRYTLPGRKYFTDVCLPQLYQTVFTYVDSLMKDNITSIGFTSDIWSASVCPMSMLSLTAQFINQNFELQKVVLHSQKFSGSHTAEALVAAFSDMFQAWGIPKEKVHVILRDNTKNMEKAMRDAHLPSLPCMAHSLQLAVTEGVMSQRSIADIIASGRLIVGHFKHSPLAYSRLQSIQKQLGQPIKRLQQDVPTRWNSTVYMLQSLLEQKRALCAYVADYDLPSMFTSSQWKLVENMISLLTPFEELTQQISSSTASAADVIPSIRALTRLLEKTAETDHGVKTSKATLLEAVQKRFRDIECERLYSIATILDPRYKDRYFSDAVKPQIRGLLSNVLATGLEQQDGEASLAASGSGPPEKVPRTGSLHAMYAELLGGDQECGSSENSSSASLQLNFYLSEPVIAQSGQPLVYWQNNKSRFPAARTYLCALCTSVDSERLFSTAGNIIDEKRNKLSAKNAEMLIFIKKNLPLMLKK</sequence>
<dbReference type="PANTHER" id="PTHR46481:SF10">
    <property type="entry name" value="ZINC FINGER BED DOMAIN-CONTAINING PROTEIN 39"/>
    <property type="match status" value="1"/>
</dbReference>
<keyword evidence="3" id="KW-0863">Zinc-finger</keyword>
<name>A0A6P6Q5E7_CARAU</name>
<dbReference type="RefSeq" id="XP_026128631.1">
    <property type="nucleotide sequence ID" value="XM_026272846.1"/>
</dbReference>
<keyword evidence="2" id="KW-0479">Metal-binding</keyword>
<dbReference type="SUPFAM" id="SSF53098">
    <property type="entry name" value="Ribonuclease H-like"/>
    <property type="match status" value="1"/>
</dbReference>
<keyword evidence="5" id="KW-0539">Nucleus</keyword>
<dbReference type="GO" id="GO:0008270">
    <property type="term" value="F:zinc ion binding"/>
    <property type="evidence" value="ECO:0007669"/>
    <property type="project" value="UniProtKB-KW"/>
</dbReference>
<dbReference type="InterPro" id="IPR052035">
    <property type="entry name" value="ZnF_BED_domain_contain"/>
</dbReference>
<protein>
    <submittedName>
        <fullName evidence="8">Zinc finger BED domain-containing protein 4-like</fullName>
    </submittedName>
</protein>
<accession>A0A6P6Q5E7</accession>
<dbReference type="Proteomes" id="UP000515129">
    <property type="component" value="Chromosome 9"/>
</dbReference>
<evidence type="ECO:0000256" key="5">
    <source>
        <dbReference type="ARBA" id="ARBA00023242"/>
    </source>
</evidence>
<evidence type="ECO:0000313" key="8">
    <source>
        <dbReference type="RefSeq" id="XP_026128631.1"/>
    </source>
</evidence>
<dbReference type="Pfam" id="PF05699">
    <property type="entry name" value="Dimer_Tnp_hAT"/>
    <property type="match status" value="1"/>
</dbReference>
<evidence type="ECO:0000259" key="6">
    <source>
        <dbReference type="Pfam" id="PF05699"/>
    </source>
</evidence>
<dbReference type="SUPFAM" id="SSF140996">
    <property type="entry name" value="Hermes dimerisation domain"/>
    <property type="match status" value="1"/>
</dbReference>
<keyword evidence="4" id="KW-0862">Zinc</keyword>
<proteinExistence type="predicted"/>
<feature type="domain" description="HAT C-terminal dimerisation" evidence="6">
    <location>
        <begin position="420"/>
        <end position="495"/>
    </location>
</feature>
<dbReference type="AlphaFoldDB" id="A0A6P6Q5E7"/>
<dbReference type="GO" id="GO:0005634">
    <property type="term" value="C:nucleus"/>
    <property type="evidence" value="ECO:0007669"/>
    <property type="project" value="UniProtKB-SubCell"/>
</dbReference>
<dbReference type="PANTHER" id="PTHR46481">
    <property type="entry name" value="ZINC FINGER BED DOMAIN-CONTAINING PROTEIN 4"/>
    <property type="match status" value="1"/>
</dbReference>
<dbReference type="InterPro" id="IPR008906">
    <property type="entry name" value="HATC_C_dom"/>
</dbReference>
<evidence type="ECO:0000256" key="1">
    <source>
        <dbReference type="ARBA" id="ARBA00004123"/>
    </source>
</evidence>
<organism evidence="7 8">
    <name type="scientific">Carassius auratus</name>
    <name type="common">Goldfish</name>
    <dbReference type="NCBI Taxonomy" id="7957"/>
    <lineage>
        <taxon>Eukaryota</taxon>
        <taxon>Metazoa</taxon>
        <taxon>Chordata</taxon>
        <taxon>Craniata</taxon>
        <taxon>Vertebrata</taxon>
        <taxon>Euteleostomi</taxon>
        <taxon>Actinopterygii</taxon>
        <taxon>Neopterygii</taxon>
        <taxon>Teleostei</taxon>
        <taxon>Ostariophysi</taxon>
        <taxon>Cypriniformes</taxon>
        <taxon>Cyprinidae</taxon>
        <taxon>Cyprininae</taxon>
        <taxon>Carassius</taxon>
    </lineage>
</organism>
<evidence type="ECO:0000256" key="3">
    <source>
        <dbReference type="ARBA" id="ARBA00022771"/>
    </source>
</evidence>